<feature type="compositionally biased region" description="Polar residues" evidence="1">
    <location>
        <begin position="266"/>
        <end position="282"/>
    </location>
</feature>
<evidence type="ECO:0000313" key="4">
    <source>
        <dbReference type="Proteomes" id="UP001154078"/>
    </source>
</evidence>
<feature type="region of interest" description="Disordered" evidence="1">
    <location>
        <begin position="802"/>
        <end position="1003"/>
    </location>
</feature>
<protein>
    <recommendedName>
        <fullName evidence="2">DUF4211 domain-containing protein</fullName>
    </recommendedName>
</protein>
<organism evidence="3 4">
    <name type="scientific">Brassicogethes aeneus</name>
    <name type="common">Rape pollen beetle</name>
    <name type="synonym">Meligethes aeneus</name>
    <dbReference type="NCBI Taxonomy" id="1431903"/>
    <lineage>
        <taxon>Eukaryota</taxon>
        <taxon>Metazoa</taxon>
        <taxon>Ecdysozoa</taxon>
        <taxon>Arthropoda</taxon>
        <taxon>Hexapoda</taxon>
        <taxon>Insecta</taxon>
        <taxon>Pterygota</taxon>
        <taxon>Neoptera</taxon>
        <taxon>Endopterygota</taxon>
        <taxon>Coleoptera</taxon>
        <taxon>Polyphaga</taxon>
        <taxon>Cucujiformia</taxon>
        <taxon>Nitidulidae</taxon>
        <taxon>Meligethinae</taxon>
        <taxon>Brassicogethes</taxon>
    </lineage>
</organism>
<evidence type="ECO:0000259" key="2">
    <source>
        <dbReference type="Pfam" id="PF13926"/>
    </source>
</evidence>
<accession>A0A9P0BCV7</accession>
<feature type="compositionally biased region" description="Polar residues" evidence="1">
    <location>
        <begin position="245"/>
        <end position="255"/>
    </location>
</feature>
<feature type="region of interest" description="Disordered" evidence="1">
    <location>
        <begin position="753"/>
        <end position="787"/>
    </location>
</feature>
<feature type="compositionally biased region" description="Polar residues" evidence="1">
    <location>
        <begin position="328"/>
        <end position="337"/>
    </location>
</feature>
<sequence length="1404" mass="154660">MDPVGPWSAYAQYSRAGLAGVQGTAAAAAAAGDLHHHLSTTAAAAATGSPVTTTAQLLPGGFLPPTPVAYEAVFSPFALHHAAAGAKPSAHYVQHRQALAQAQAQAQAVAASKQGDGEFQAPAFFEQNPGAGWPQNSPFGILPHESVVATTTATGKSAYENFSPAHFAAAQSLNHLNSQLAANAKTGAASARAQSPQVSTASSKNTTQNSNFFHGQPNTFAESSSTSTKTFTSSNNSTNLQQQSCIVTSPNTASGASKEYRIPQAPTRSFLTSPNNNSSTRTPIEKNFSSKNSQSSLSPGQNAIQTKAQTKIYPELQAQAERNRPSEEATTQNSPISFSIMDSPGRLNYSGSNSSGKRPPQFQHNYRHYQQPQPNNTSEEFQRPKSGSEYPSNGQDCNVVVPRRPSPLQAHSQASPIGHAQSPAYPLYNSPLNSMSSPQQQQTSSGTSPLDASLPRSSSTQAAGQNVAYPSVIITRALNSDNKSFPERYERNAAQHNSQIDSQTSSSQQANCNWNEQRQRKFQNNQYAGAQQPQPGNNVEIARHIETQRNLGNSERQQTYFDSTGAHQVTLQDLSSCRGDPMSIVKNLQQQQSCQVQEIKQEIKKPVKRRLSNEKPPAVPADVHVTNRIPPPAHTPASQQQQNGAYFDFERWNLPPPQKIFATQAMHQQHQGLMVPHPHGHPGHPLPYFAPFHIPPPSEFNSNVELTTLTTYSEQQQQHQSAAHYQQPQPAQEDQPKVVVPNIEEELNFLSEGTVRAPSSNSASLAKANNSQPNAAAGGLGKPDAASGPGAGFMSSYLKFLQGERDSSPPPIQRGGRKTNWTRTAVKQEGGVAAPETNGVVANKHPTPNIPPVTPIVPPITRLSQGDPQDDPRYFPLPKERKRNSFDSDSDNDSDDGFFSSGRKSLSMPPCKSENKERDRKNDKERSSRKGRPCKPGGPTERRRLKQMAKDRLKYGRDRDVIDEELPKRETSKRAAKEKKNLHALMKDEEPDEPAEFQDSDSDPAWTPLAKTEEEDIVLPLKKNKKNRHGLKQKKGVKNLIAAAAQGAGINESDMYSSDLASKKHKIKAKVGGVPPTLEDNIAASMHNAAALDENPFKTGEFLAIKADLNQEWPPIWRVDGKTLLQKYEPFEQNGCTLYRNISTYTSWTSESKKQYISIPVKCKSQGSMETIVEFLKKEITIIDPIQEEKCMKEFEFYQDNFEVYIQTLISQALDSNFLMEIFSEKDEYFLLNVRTIDEIAESKKSKLLSILRWPSSVQAAVCTWPCFNVIREVSDAQLKKCHACGKKEVSVRVLMYGQPYNSTTLEGCQPDPTAMNEKDFLMCRLCASRVELSNKITHQKYLMYIECAKKVTEKRGLDPNKDTTCILNELLADEAWLTTLFFNVRQLWAEIDCIEHSLNSNVV</sequence>
<proteinExistence type="predicted"/>
<feature type="compositionally biased region" description="Low complexity" evidence="1">
    <location>
        <begin position="713"/>
        <end position="733"/>
    </location>
</feature>
<dbReference type="Pfam" id="PF13926">
    <property type="entry name" value="DUF4211"/>
    <property type="match status" value="1"/>
</dbReference>
<feature type="compositionally biased region" description="Basic and acidic residues" evidence="1">
    <location>
        <begin position="948"/>
        <end position="988"/>
    </location>
</feature>
<feature type="compositionally biased region" description="Basic and acidic residues" evidence="1">
    <location>
        <begin position="913"/>
        <end position="928"/>
    </location>
</feature>
<dbReference type="PANTHER" id="PTHR14689">
    <property type="entry name" value="PHORBOL-ESTER_DAG-TYPE DOMAIN-CONTAINING PROTEIN"/>
    <property type="match status" value="1"/>
</dbReference>
<feature type="compositionally biased region" description="Low complexity" evidence="1">
    <location>
        <begin position="223"/>
        <end position="244"/>
    </location>
</feature>
<feature type="domain" description="DUF4211" evidence="2">
    <location>
        <begin position="1186"/>
        <end position="1306"/>
    </location>
</feature>
<gene>
    <name evidence="3" type="ORF">MELIAE_LOCUS10129</name>
</gene>
<keyword evidence="4" id="KW-1185">Reference proteome</keyword>
<feature type="compositionally biased region" description="Low complexity" evidence="1">
    <location>
        <begin position="289"/>
        <end position="298"/>
    </location>
</feature>
<feature type="compositionally biased region" description="Pro residues" evidence="1">
    <location>
        <begin position="848"/>
        <end position="858"/>
    </location>
</feature>
<feature type="compositionally biased region" description="Polar residues" evidence="1">
    <location>
        <begin position="192"/>
        <end position="222"/>
    </location>
</feature>
<dbReference type="InterPro" id="IPR025451">
    <property type="entry name" value="DUF4211"/>
</dbReference>
<feature type="region of interest" description="Disordered" evidence="1">
    <location>
        <begin position="187"/>
        <end position="303"/>
    </location>
</feature>
<dbReference type="OrthoDB" id="21499at2759"/>
<feature type="compositionally biased region" description="Polar residues" evidence="1">
    <location>
        <begin position="349"/>
        <end position="379"/>
    </location>
</feature>
<name>A0A9P0BCV7_BRAAE</name>
<feature type="compositionally biased region" description="Acidic residues" evidence="1">
    <location>
        <begin position="989"/>
        <end position="1002"/>
    </location>
</feature>
<dbReference type="Proteomes" id="UP001154078">
    <property type="component" value="Chromosome 7"/>
</dbReference>
<feature type="compositionally biased region" description="Low complexity" evidence="1">
    <location>
        <begin position="434"/>
        <end position="449"/>
    </location>
</feature>
<dbReference type="EMBL" id="OV121138">
    <property type="protein sequence ID" value="CAH0560372.1"/>
    <property type="molecule type" value="Genomic_DNA"/>
</dbReference>
<dbReference type="PANTHER" id="PTHR14689:SF0">
    <property type="entry name" value="COILED-COIL DOMAIN-CONTAINING PROTEIN 82"/>
    <property type="match status" value="1"/>
</dbReference>
<feature type="compositionally biased region" description="Low complexity" evidence="1">
    <location>
        <begin position="759"/>
        <end position="771"/>
    </location>
</feature>
<dbReference type="GO" id="GO:0005634">
    <property type="term" value="C:nucleus"/>
    <property type="evidence" value="ECO:0007669"/>
    <property type="project" value="TreeGrafter"/>
</dbReference>
<evidence type="ECO:0000313" key="3">
    <source>
        <dbReference type="EMBL" id="CAH0560372.1"/>
    </source>
</evidence>
<feature type="region of interest" description="Disordered" evidence="1">
    <location>
        <begin position="319"/>
        <end position="463"/>
    </location>
</feature>
<reference evidence="3" key="1">
    <citation type="submission" date="2021-12" db="EMBL/GenBank/DDBJ databases">
        <authorList>
            <person name="King R."/>
        </authorList>
    </citation>
    <scope>NUCLEOTIDE SEQUENCE</scope>
</reference>
<feature type="region of interest" description="Disordered" evidence="1">
    <location>
        <begin position="713"/>
        <end position="735"/>
    </location>
</feature>
<evidence type="ECO:0000256" key="1">
    <source>
        <dbReference type="SAM" id="MobiDB-lite"/>
    </source>
</evidence>